<name>A0A4U0FF18_9BACL</name>
<reference evidence="3 4" key="1">
    <citation type="submission" date="2019-04" db="EMBL/GenBank/DDBJ databases">
        <title>Cohnella sp. nov., isolated from soil.</title>
        <authorList>
            <person name="Kim W."/>
        </authorList>
    </citation>
    <scope>NUCLEOTIDE SEQUENCE [LARGE SCALE GENOMIC DNA]</scope>
    <source>
        <strain evidence="3 4">CAU 1483</strain>
    </source>
</reference>
<feature type="chain" id="PRO_5039166448" description="Lipoprotein" evidence="2">
    <location>
        <begin position="23"/>
        <end position="142"/>
    </location>
</feature>
<gene>
    <name evidence="3" type="ORF">E5161_12090</name>
</gene>
<evidence type="ECO:0000256" key="1">
    <source>
        <dbReference type="SAM" id="MobiDB-lite"/>
    </source>
</evidence>
<feature type="region of interest" description="Disordered" evidence="1">
    <location>
        <begin position="27"/>
        <end position="68"/>
    </location>
</feature>
<sequence>MNKTKRLAITLSVVMLAVGLSACGKSNNDSAASAPSASNSASSTPAASSTPSASATQSAESSASAEEVANLSQMTGAFVGLADPHTVEIKVSGESKSLQLGDGMDKQLEGLKPGDLVTLEYVEQPIENSDKTQLVVTKVITW</sequence>
<feature type="signal peptide" evidence="2">
    <location>
        <begin position="1"/>
        <end position="22"/>
    </location>
</feature>
<dbReference type="Proteomes" id="UP000309673">
    <property type="component" value="Unassembled WGS sequence"/>
</dbReference>
<evidence type="ECO:0000256" key="2">
    <source>
        <dbReference type="SAM" id="SignalP"/>
    </source>
</evidence>
<evidence type="ECO:0008006" key="5">
    <source>
        <dbReference type="Google" id="ProtNLM"/>
    </source>
</evidence>
<keyword evidence="2" id="KW-0732">Signal</keyword>
<organism evidence="3 4">
    <name type="scientific">Cohnella pontilimi</name>
    <dbReference type="NCBI Taxonomy" id="2564100"/>
    <lineage>
        <taxon>Bacteria</taxon>
        <taxon>Bacillati</taxon>
        <taxon>Bacillota</taxon>
        <taxon>Bacilli</taxon>
        <taxon>Bacillales</taxon>
        <taxon>Paenibacillaceae</taxon>
        <taxon>Cohnella</taxon>
    </lineage>
</organism>
<feature type="compositionally biased region" description="Low complexity" evidence="1">
    <location>
        <begin position="27"/>
        <end position="67"/>
    </location>
</feature>
<keyword evidence="4" id="KW-1185">Reference proteome</keyword>
<dbReference type="OrthoDB" id="2620571at2"/>
<dbReference type="AlphaFoldDB" id="A0A4U0FF18"/>
<dbReference type="PROSITE" id="PS51257">
    <property type="entry name" value="PROKAR_LIPOPROTEIN"/>
    <property type="match status" value="1"/>
</dbReference>
<dbReference type="RefSeq" id="WP_136778066.1">
    <property type="nucleotide sequence ID" value="NZ_SUPK01000005.1"/>
</dbReference>
<proteinExistence type="predicted"/>
<protein>
    <recommendedName>
        <fullName evidence="5">Lipoprotein</fullName>
    </recommendedName>
</protein>
<comment type="caution">
    <text evidence="3">The sequence shown here is derived from an EMBL/GenBank/DDBJ whole genome shotgun (WGS) entry which is preliminary data.</text>
</comment>
<evidence type="ECO:0000313" key="4">
    <source>
        <dbReference type="Proteomes" id="UP000309673"/>
    </source>
</evidence>
<accession>A0A4U0FF18</accession>
<dbReference type="EMBL" id="SUPK01000005">
    <property type="protein sequence ID" value="TJY41932.1"/>
    <property type="molecule type" value="Genomic_DNA"/>
</dbReference>
<evidence type="ECO:0000313" key="3">
    <source>
        <dbReference type="EMBL" id="TJY41932.1"/>
    </source>
</evidence>